<evidence type="ECO:0000259" key="1">
    <source>
        <dbReference type="PROSITE" id="PS51186"/>
    </source>
</evidence>
<gene>
    <name evidence="2" type="ORF">PDUR_13215</name>
</gene>
<sequence length="136" mass="16536">MKIKTCSETDLELLAELNRQLIEDEKHDNKMDTVQLKERMKNFLDGDYQAYLFSEDEDVKGYALIHHGRSPLYVRHFFVCRHCRRQGYGQAAFRKLLNFLETDRLDIEVIYWNERAYAFWKSLGFRERSIYMRLER</sequence>
<dbReference type="GO" id="GO:0016747">
    <property type="term" value="F:acyltransferase activity, transferring groups other than amino-acyl groups"/>
    <property type="evidence" value="ECO:0007669"/>
    <property type="project" value="InterPro"/>
</dbReference>
<dbReference type="Proteomes" id="UP000029409">
    <property type="component" value="Chromosome"/>
</dbReference>
<feature type="domain" description="N-acetyltransferase" evidence="1">
    <location>
        <begin position="1"/>
        <end position="136"/>
    </location>
</feature>
<dbReference type="SUPFAM" id="SSF55729">
    <property type="entry name" value="Acyl-CoA N-acyltransferases (Nat)"/>
    <property type="match status" value="1"/>
</dbReference>
<dbReference type="Pfam" id="PF00583">
    <property type="entry name" value="Acetyltransf_1"/>
    <property type="match status" value="1"/>
</dbReference>
<dbReference type="InterPro" id="IPR000182">
    <property type="entry name" value="GNAT_dom"/>
</dbReference>
<proteinExistence type="predicted"/>
<reference evidence="2 3" key="1">
    <citation type="submission" date="2014-08" db="EMBL/GenBank/DDBJ databases">
        <title>Comparative genomics of the Paenibacillus odorifer group.</title>
        <authorList>
            <person name="den Bakker H.C."/>
            <person name="Tsai Y.-C."/>
            <person name="Martin N."/>
            <person name="Korlach J."/>
            <person name="Wiedmann M."/>
        </authorList>
    </citation>
    <scope>NUCLEOTIDE SEQUENCE [LARGE SCALE GENOMIC DNA]</scope>
    <source>
        <strain evidence="2 3">DSM 1735</strain>
    </source>
</reference>
<dbReference type="eggNOG" id="COG0456">
    <property type="taxonomic scope" value="Bacteria"/>
</dbReference>
<organism evidence="2 3">
    <name type="scientific">Paenibacillus durus</name>
    <name type="common">Paenibacillus azotofixans</name>
    <dbReference type="NCBI Taxonomy" id="44251"/>
    <lineage>
        <taxon>Bacteria</taxon>
        <taxon>Bacillati</taxon>
        <taxon>Bacillota</taxon>
        <taxon>Bacilli</taxon>
        <taxon>Bacillales</taxon>
        <taxon>Paenibacillaceae</taxon>
        <taxon>Paenibacillus</taxon>
    </lineage>
</organism>
<evidence type="ECO:0000313" key="3">
    <source>
        <dbReference type="Proteomes" id="UP000029409"/>
    </source>
</evidence>
<evidence type="ECO:0000313" key="2">
    <source>
        <dbReference type="EMBL" id="AIQ12759.1"/>
    </source>
</evidence>
<accession>A0A089IUV6</accession>
<dbReference type="PROSITE" id="PS51186">
    <property type="entry name" value="GNAT"/>
    <property type="match status" value="1"/>
</dbReference>
<dbReference type="STRING" id="44251.PDUR_13215"/>
<keyword evidence="3" id="KW-1185">Reference proteome</keyword>
<dbReference type="AlphaFoldDB" id="A0A089IUV6"/>
<dbReference type="KEGG" id="pdu:PDUR_13215"/>
<name>A0A089IUV6_PAEDU</name>
<dbReference type="CDD" id="cd04301">
    <property type="entry name" value="NAT_SF"/>
    <property type="match status" value="1"/>
</dbReference>
<protein>
    <recommendedName>
        <fullName evidence="1">N-acetyltransferase domain-containing protein</fullName>
    </recommendedName>
</protein>
<dbReference type="Gene3D" id="3.40.630.30">
    <property type="match status" value="1"/>
</dbReference>
<dbReference type="InterPro" id="IPR016181">
    <property type="entry name" value="Acyl_CoA_acyltransferase"/>
</dbReference>
<dbReference type="EMBL" id="CP009288">
    <property type="protein sequence ID" value="AIQ12759.1"/>
    <property type="molecule type" value="Genomic_DNA"/>
</dbReference>